<accession>A0A2U2AQU1</accession>
<evidence type="ECO:0000313" key="3">
    <source>
        <dbReference type="Proteomes" id="UP000245059"/>
    </source>
</evidence>
<dbReference type="Proteomes" id="UP000245217">
    <property type="component" value="Unassembled WGS sequence"/>
</dbReference>
<reference evidence="3 4" key="2">
    <citation type="submission" date="2018-05" db="EMBL/GenBank/DDBJ databases">
        <title>Ignatzschineria dubaiensis sp. nov., isolated from necrotic foot tissues of dromedaries (Camelus dromedarius) and associated maggots in Dubai, United Arab Emirates.</title>
        <authorList>
            <person name="Tsang C.C."/>
            <person name="Tang J.Y.M."/>
            <person name="Fong J.Y.H."/>
            <person name="Kinne J."/>
            <person name="Lee H.H."/>
            <person name="Joseph M."/>
            <person name="Jose S."/>
            <person name="Schuster R.K."/>
            <person name="Tang Y."/>
            <person name="Sivakumar S."/>
            <person name="Chen J.H.K."/>
            <person name="Teng J.L.L."/>
            <person name="Lau S.K.P."/>
            <person name="Wernery U."/>
            <person name="Woo P.C.Y."/>
        </authorList>
    </citation>
    <scope>NUCLEOTIDE SEQUENCE [LARGE SCALE GENOMIC DNA]</scope>
    <source>
        <strain evidence="3">UAE-HKU57</strain>
        <strain evidence="4">UAE-HKU58</strain>
    </source>
</reference>
<comment type="caution">
    <text evidence="1">The sequence shown here is derived from an EMBL/GenBank/DDBJ whole genome shotgun (WGS) entry which is preliminary data.</text>
</comment>
<proteinExistence type="predicted"/>
<evidence type="ECO:0000313" key="2">
    <source>
        <dbReference type="EMBL" id="PWD92617.1"/>
    </source>
</evidence>
<dbReference type="EMBL" id="QEWV01000004">
    <property type="protein sequence ID" value="PWD92617.1"/>
    <property type="molecule type" value="Genomic_DNA"/>
</dbReference>
<name>A0A2U2AQU1_9GAMM</name>
<protein>
    <submittedName>
        <fullName evidence="1">Uncharacterized protein</fullName>
    </submittedName>
</protein>
<evidence type="ECO:0000313" key="1">
    <source>
        <dbReference type="EMBL" id="PWD86233.1"/>
    </source>
</evidence>
<keyword evidence="4" id="KW-1185">Reference proteome</keyword>
<dbReference type="AlphaFoldDB" id="A0A2U2AQU1"/>
<reference evidence="1" key="1">
    <citation type="journal article" date="2018" name="Genome Announc.">
        <title>Ignatzschineria cameli sp. nov., isolated from necrotic foot tissue of dromedaries (Camelus dromedarius) and associated maggots (Wohlfahrtia species) in Dubai.</title>
        <authorList>
            <person name="Tsang C.C."/>
            <person name="Tang J.Y."/>
            <person name="Fong J.Y."/>
            <person name="Kinne J."/>
            <person name="Lee H.H."/>
            <person name="Joseph M."/>
            <person name="Jose S."/>
            <person name="Schuster R.K."/>
            <person name="Tang Y."/>
            <person name="Sivakumar S."/>
            <person name="Chen J.H."/>
            <person name="Teng J.L."/>
            <person name="Lau S.K."/>
            <person name="Wernery U."/>
            <person name="Woo P.C."/>
        </authorList>
    </citation>
    <scope>NUCLEOTIDE SEQUENCE</scope>
    <source>
        <strain evidence="1">UAE-HKU57</strain>
        <strain evidence="2">UAE-HKU58</strain>
    </source>
</reference>
<organism evidence="1 3">
    <name type="scientific">Ignatzschineria cameli</name>
    <dbReference type="NCBI Taxonomy" id="2182793"/>
    <lineage>
        <taxon>Bacteria</taxon>
        <taxon>Pseudomonadati</taxon>
        <taxon>Pseudomonadota</taxon>
        <taxon>Gammaproteobacteria</taxon>
        <taxon>Cardiobacteriales</taxon>
        <taxon>Ignatzschineriaceae</taxon>
        <taxon>Ignatzschineria</taxon>
    </lineage>
</organism>
<dbReference type="EMBL" id="QEWW01000003">
    <property type="protein sequence ID" value="PWD86233.1"/>
    <property type="molecule type" value="Genomic_DNA"/>
</dbReference>
<dbReference type="Proteomes" id="UP000245059">
    <property type="component" value="Unassembled WGS sequence"/>
</dbReference>
<evidence type="ECO:0000313" key="4">
    <source>
        <dbReference type="Proteomes" id="UP000245217"/>
    </source>
</evidence>
<gene>
    <name evidence="1" type="ORF">DC077_05695</name>
    <name evidence="2" type="ORF">DC078_06230</name>
</gene>
<sequence length="62" mass="7394">MFKLLLFKIVVTWNYDSCLYSKYISSENIAQIEIKKVLEYLTFLLKPTFVILGDVFLLWEVL</sequence>